<dbReference type="EMBL" id="CP071250">
    <property type="protein sequence ID" value="UUF08620.1"/>
    <property type="molecule type" value="Genomic_DNA"/>
</dbReference>
<proteinExistence type="predicted"/>
<evidence type="ECO:0000313" key="2">
    <source>
        <dbReference type="EMBL" id="UUF08620.1"/>
    </source>
</evidence>
<reference evidence="2 3" key="1">
    <citation type="submission" date="2021-03" db="EMBL/GenBank/DDBJ databases">
        <title>Comparative Genomics and Metabolomics in the genus Turicibacter.</title>
        <authorList>
            <person name="Maki J."/>
            <person name="Looft T."/>
        </authorList>
    </citation>
    <scope>NUCLEOTIDE SEQUENCE</scope>
    <source>
        <strain evidence="2">ISU324</strain>
        <strain evidence="1 3">MMM721</strain>
    </source>
</reference>
<accession>A0A9Q9FGS6</accession>
<protein>
    <submittedName>
        <fullName evidence="2">YqzL family protein</fullName>
    </submittedName>
</protein>
<evidence type="ECO:0000313" key="1">
    <source>
        <dbReference type="EMBL" id="UUF05933.1"/>
    </source>
</evidence>
<dbReference type="Proteomes" id="UP001058072">
    <property type="component" value="Chromosome"/>
</dbReference>
<dbReference type="Proteomes" id="UP001058016">
    <property type="component" value="Chromosome"/>
</dbReference>
<dbReference type="Pfam" id="PF14006">
    <property type="entry name" value="YqzL"/>
    <property type="match status" value="1"/>
</dbReference>
<dbReference type="AlphaFoldDB" id="A0A9Q9FGS6"/>
<keyword evidence="3" id="KW-1185">Reference proteome</keyword>
<sequence>MNSLEWEIFKRTGKIDHYLLMKESDKLAIDNINTEFSEEIANVKPAKVTEEE</sequence>
<dbReference type="EMBL" id="CP071249">
    <property type="protein sequence ID" value="UUF05933.1"/>
    <property type="molecule type" value="Genomic_DNA"/>
</dbReference>
<evidence type="ECO:0000313" key="4">
    <source>
        <dbReference type="Proteomes" id="UP001058072"/>
    </source>
</evidence>
<dbReference type="InterPro" id="IPR025617">
    <property type="entry name" value="YqzL"/>
</dbReference>
<evidence type="ECO:0000313" key="3">
    <source>
        <dbReference type="Proteomes" id="UP001058016"/>
    </source>
</evidence>
<name>A0A9Q9FGS6_9FIRM</name>
<gene>
    <name evidence="1" type="ORF">J0J69_13010</name>
    <name evidence="2" type="ORF">J0J70_00935</name>
</gene>
<organism evidence="2 4">
    <name type="scientific">Turicibacter bilis</name>
    <dbReference type="NCBI Taxonomy" id="2735723"/>
    <lineage>
        <taxon>Bacteria</taxon>
        <taxon>Bacillati</taxon>
        <taxon>Bacillota</taxon>
        <taxon>Erysipelotrichia</taxon>
        <taxon>Erysipelotrichales</taxon>
        <taxon>Turicibacteraceae</taxon>
        <taxon>Turicibacter</taxon>
    </lineage>
</organism>
<dbReference type="RefSeq" id="WP_156344942.1">
    <property type="nucleotide sequence ID" value="NZ_CP071249.1"/>
</dbReference>